<feature type="transmembrane region" description="Helical" evidence="6">
    <location>
        <begin position="320"/>
        <end position="340"/>
    </location>
</feature>
<dbReference type="InterPro" id="IPR027469">
    <property type="entry name" value="Cation_efflux_TMD_sf"/>
</dbReference>
<evidence type="ECO:0000259" key="7">
    <source>
        <dbReference type="Pfam" id="PF01545"/>
    </source>
</evidence>
<dbReference type="SUPFAM" id="SSF161111">
    <property type="entry name" value="Cation efflux protein transmembrane domain-like"/>
    <property type="match status" value="1"/>
</dbReference>
<comment type="subcellular location">
    <subcellularLocation>
        <location evidence="1">Membrane</location>
        <topology evidence="1">Multi-pass membrane protein</topology>
    </subcellularLocation>
</comment>
<keyword evidence="2" id="KW-0813">Transport</keyword>
<dbReference type="FunFam" id="1.20.1510.10:FF:000005">
    <property type="entry name" value="Putative Cation diffusion facilitator 1"/>
    <property type="match status" value="1"/>
</dbReference>
<feature type="transmembrane region" description="Helical" evidence="6">
    <location>
        <begin position="164"/>
        <end position="185"/>
    </location>
</feature>
<dbReference type="InterPro" id="IPR058533">
    <property type="entry name" value="Cation_efflux_TM"/>
</dbReference>
<feature type="transmembrane region" description="Helical" evidence="6">
    <location>
        <begin position="206"/>
        <end position="224"/>
    </location>
</feature>
<protein>
    <recommendedName>
        <fullName evidence="7">Cation efflux protein transmembrane domain-containing protein</fullName>
    </recommendedName>
</protein>
<evidence type="ECO:0000313" key="8">
    <source>
        <dbReference type="EMBL" id="CAF1564160.1"/>
    </source>
</evidence>
<evidence type="ECO:0000256" key="2">
    <source>
        <dbReference type="ARBA" id="ARBA00022448"/>
    </source>
</evidence>
<dbReference type="EMBL" id="CAJNOV010014933">
    <property type="protein sequence ID" value="CAF1564160.1"/>
    <property type="molecule type" value="Genomic_DNA"/>
</dbReference>
<evidence type="ECO:0000256" key="1">
    <source>
        <dbReference type="ARBA" id="ARBA00004141"/>
    </source>
</evidence>
<evidence type="ECO:0000313" key="9">
    <source>
        <dbReference type="Proteomes" id="UP000663855"/>
    </source>
</evidence>
<dbReference type="InterPro" id="IPR050291">
    <property type="entry name" value="CDF_Transporter"/>
</dbReference>
<dbReference type="InterPro" id="IPR036837">
    <property type="entry name" value="Cation_efflux_CTD_sf"/>
</dbReference>
<keyword evidence="4 6" id="KW-1133">Transmembrane helix</keyword>
<dbReference type="Proteomes" id="UP000663855">
    <property type="component" value="Unassembled WGS sequence"/>
</dbReference>
<proteinExistence type="predicted"/>
<comment type="caution">
    <text evidence="8">The sequence shown here is derived from an EMBL/GenBank/DDBJ whole genome shotgun (WGS) entry which is preliminary data.</text>
</comment>
<dbReference type="Gene3D" id="3.30.70.1350">
    <property type="entry name" value="Cation efflux protein, cytoplasmic domain"/>
    <property type="match status" value="1"/>
</dbReference>
<dbReference type="Pfam" id="PF01545">
    <property type="entry name" value="Cation_efflux"/>
    <property type="match status" value="1"/>
</dbReference>
<dbReference type="AlphaFoldDB" id="A0A815Y0Q4"/>
<keyword evidence="5 6" id="KW-0472">Membrane</keyword>
<organism evidence="8 9">
    <name type="scientific">Rotaria magnacalcarata</name>
    <dbReference type="NCBI Taxonomy" id="392030"/>
    <lineage>
        <taxon>Eukaryota</taxon>
        <taxon>Metazoa</taxon>
        <taxon>Spiralia</taxon>
        <taxon>Gnathifera</taxon>
        <taxon>Rotifera</taxon>
        <taxon>Eurotatoria</taxon>
        <taxon>Bdelloidea</taxon>
        <taxon>Philodinida</taxon>
        <taxon>Philodinidae</taxon>
        <taxon>Rotaria</taxon>
    </lineage>
</organism>
<dbReference type="Gene3D" id="1.20.1510.10">
    <property type="entry name" value="Cation efflux protein transmembrane domain"/>
    <property type="match status" value="1"/>
</dbReference>
<evidence type="ECO:0000256" key="5">
    <source>
        <dbReference type="ARBA" id="ARBA00023136"/>
    </source>
</evidence>
<feature type="transmembrane region" description="Helical" evidence="6">
    <location>
        <begin position="136"/>
        <end position="158"/>
    </location>
</feature>
<name>A0A815Y0Q4_9BILA</name>
<dbReference type="PANTHER" id="PTHR43840:SF13">
    <property type="entry name" value="CATION EFFLUX PROTEIN CYTOPLASMIC DOMAIN-CONTAINING PROTEIN"/>
    <property type="match status" value="1"/>
</dbReference>
<dbReference type="PANTHER" id="PTHR43840">
    <property type="entry name" value="MITOCHONDRIAL METAL TRANSPORTER 1-RELATED"/>
    <property type="match status" value="1"/>
</dbReference>
<dbReference type="SUPFAM" id="SSF160240">
    <property type="entry name" value="Cation efflux protein cytoplasmic domain-like"/>
    <property type="match status" value="1"/>
</dbReference>
<feature type="transmembrane region" description="Helical" evidence="6">
    <location>
        <begin position="257"/>
        <end position="275"/>
    </location>
</feature>
<gene>
    <name evidence="8" type="ORF">CJN711_LOCUS31385</name>
</gene>
<keyword evidence="3 6" id="KW-0812">Transmembrane</keyword>
<accession>A0A815Y0Q4</accession>
<evidence type="ECO:0000256" key="6">
    <source>
        <dbReference type="SAM" id="Phobius"/>
    </source>
</evidence>
<evidence type="ECO:0000256" key="4">
    <source>
        <dbReference type="ARBA" id="ARBA00022989"/>
    </source>
</evidence>
<dbReference type="GO" id="GO:0008324">
    <property type="term" value="F:monoatomic cation transmembrane transporter activity"/>
    <property type="evidence" value="ECO:0007669"/>
    <property type="project" value="InterPro"/>
</dbReference>
<evidence type="ECO:0000256" key="3">
    <source>
        <dbReference type="ARBA" id="ARBA00022692"/>
    </source>
</evidence>
<sequence length="446" mass="50067">MDMSTVEETRLVSGIDPLRFPSNKPIDSSESVPLFADGAGKSYPVNVEDSTVKEMDEPNASLLPRPIVKYGYLEYIQSYKPSCTPDDKSLPEKVRQFYADQLEFINSIEAILLPKTFGEEINSTDYQKQQERNSEILSMLTLIINIFVAIIKTVAAIMSKSLSVISTLVDSAVDLLFNIMLIWTARKIKRQDAYKYPTGRTRLEPVTIVILSVIMCSASIEVILESSRALALDIDYFANPFNASSCRTLQHIDMSTLPVIAMVFTIVSKIILFVLCSRINNPTMSALAEDNRNDVLSNSVALVCGVIGSNALQRRIRQEAIIVDPIAAIIISIYIIVVWIRQGHKQVRRLTGLTADPFFLQRLTHIIYNFRPDLMTRIKTVQAVHHGTDFIVEVEIILSGSTPLAIAHNAGEELQRQLQRIPHVERAFVHLDFEIIHVPTLEDIIV</sequence>
<reference evidence="8" key="1">
    <citation type="submission" date="2021-02" db="EMBL/GenBank/DDBJ databases">
        <authorList>
            <person name="Nowell W R."/>
        </authorList>
    </citation>
    <scope>NUCLEOTIDE SEQUENCE</scope>
</reference>
<feature type="domain" description="Cation efflux protein transmembrane" evidence="7">
    <location>
        <begin position="139"/>
        <end position="349"/>
    </location>
</feature>
<dbReference type="GO" id="GO:0016020">
    <property type="term" value="C:membrane"/>
    <property type="evidence" value="ECO:0007669"/>
    <property type="project" value="UniProtKB-SubCell"/>
</dbReference>